<dbReference type="InterPro" id="IPR006029">
    <property type="entry name" value="Neurotrans-gated_channel_TM"/>
</dbReference>
<evidence type="ECO:0000256" key="6">
    <source>
        <dbReference type="ARBA" id="ARBA00022729"/>
    </source>
</evidence>
<gene>
    <name evidence="14" type="ORF">PMAYCL1PPCAC_27993</name>
</gene>
<evidence type="ECO:0000259" key="12">
    <source>
        <dbReference type="Pfam" id="PF02931"/>
    </source>
</evidence>
<dbReference type="InterPro" id="IPR036734">
    <property type="entry name" value="Neur_chan_lig-bd_sf"/>
</dbReference>
<proteinExistence type="predicted"/>
<dbReference type="Gene3D" id="1.20.58.390">
    <property type="entry name" value="Neurotransmitter-gated ion-channel transmembrane domain"/>
    <property type="match status" value="1"/>
</dbReference>
<evidence type="ECO:0000256" key="11">
    <source>
        <dbReference type="SAM" id="Phobius"/>
    </source>
</evidence>
<keyword evidence="6" id="KW-0732">Signal</keyword>
<dbReference type="Pfam" id="PF02931">
    <property type="entry name" value="Neur_chan_LBD"/>
    <property type="match status" value="1"/>
</dbReference>
<dbReference type="CDD" id="cd19049">
    <property type="entry name" value="LGIC_TM_anion"/>
    <property type="match status" value="1"/>
</dbReference>
<evidence type="ECO:0000313" key="15">
    <source>
        <dbReference type="Proteomes" id="UP001328107"/>
    </source>
</evidence>
<dbReference type="CDD" id="cd18987">
    <property type="entry name" value="LGIC_ECD_anion"/>
    <property type="match status" value="1"/>
</dbReference>
<dbReference type="Pfam" id="PF02932">
    <property type="entry name" value="Neur_chan_memb"/>
    <property type="match status" value="1"/>
</dbReference>
<dbReference type="PANTHER" id="PTHR18945">
    <property type="entry name" value="NEUROTRANSMITTER GATED ION CHANNEL"/>
    <property type="match status" value="1"/>
</dbReference>
<dbReference type="SUPFAM" id="SSF63712">
    <property type="entry name" value="Nicotinic receptor ligand binding domain-like"/>
    <property type="match status" value="1"/>
</dbReference>
<feature type="transmembrane region" description="Helical" evidence="11">
    <location>
        <begin position="639"/>
        <end position="656"/>
    </location>
</feature>
<feature type="transmembrane region" description="Helical" evidence="11">
    <location>
        <begin position="572"/>
        <end position="594"/>
    </location>
</feature>
<evidence type="ECO:0000256" key="10">
    <source>
        <dbReference type="ARBA" id="ARBA00023303"/>
    </source>
</evidence>
<dbReference type="InterPro" id="IPR006202">
    <property type="entry name" value="Neur_chan_lig-bd"/>
</dbReference>
<evidence type="ECO:0000256" key="1">
    <source>
        <dbReference type="ARBA" id="ARBA00004141"/>
    </source>
</evidence>
<dbReference type="GO" id="GO:0005230">
    <property type="term" value="F:extracellular ligand-gated monoatomic ion channel activity"/>
    <property type="evidence" value="ECO:0007669"/>
    <property type="project" value="InterPro"/>
</dbReference>
<name>A0AAN5D6T2_9BILA</name>
<dbReference type="InterPro" id="IPR038050">
    <property type="entry name" value="Neuro_actylchol_rec"/>
</dbReference>
<keyword evidence="3" id="KW-0813">Transport</keyword>
<evidence type="ECO:0000256" key="2">
    <source>
        <dbReference type="ARBA" id="ARBA00004236"/>
    </source>
</evidence>
<dbReference type="InterPro" id="IPR006201">
    <property type="entry name" value="Neur_channel"/>
</dbReference>
<evidence type="ECO:0000313" key="14">
    <source>
        <dbReference type="EMBL" id="GMR57798.1"/>
    </source>
</evidence>
<dbReference type="InterPro" id="IPR036719">
    <property type="entry name" value="Neuro-gated_channel_TM_sf"/>
</dbReference>
<feature type="domain" description="Neurotransmitter-gated ion-channel ligand-binding" evidence="12">
    <location>
        <begin position="308"/>
        <end position="506"/>
    </location>
</feature>
<dbReference type="PRINTS" id="PR00252">
    <property type="entry name" value="NRIONCHANNEL"/>
</dbReference>
<keyword evidence="10" id="KW-0407">Ion channel</keyword>
<accession>A0AAN5D6T2</accession>
<keyword evidence="15" id="KW-1185">Reference proteome</keyword>
<comment type="caution">
    <text evidence="14">The sequence shown here is derived from an EMBL/GenBank/DDBJ whole genome shotgun (WGS) entry which is preliminary data.</text>
</comment>
<keyword evidence="9 11" id="KW-0472">Membrane</keyword>
<feature type="non-terminal residue" evidence="14">
    <location>
        <position position="1"/>
    </location>
</feature>
<dbReference type="FunFam" id="1.20.58.390:FF:000055">
    <property type="entry name" value="Ligand-Gated ion Channel"/>
    <property type="match status" value="1"/>
</dbReference>
<evidence type="ECO:0000256" key="5">
    <source>
        <dbReference type="ARBA" id="ARBA00022692"/>
    </source>
</evidence>
<evidence type="ECO:0000256" key="4">
    <source>
        <dbReference type="ARBA" id="ARBA00022475"/>
    </source>
</evidence>
<dbReference type="GO" id="GO:0004888">
    <property type="term" value="F:transmembrane signaling receptor activity"/>
    <property type="evidence" value="ECO:0007669"/>
    <property type="project" value="InterPro"/>
</dbReference>
<dbReference type="GO" id="GO:0005886">
    <property type="term" value="C:plasma membrane"/>
    <property type="evidence" value="ECO:0007669"/>
    <property type="project" value="UniProtKB-SubCell"/>
</dbReference>
<reference evidence="15" key="1">
    <citation type="submission" date="2022-10" db="EMBL/GenBank/DDBJ databases">
        <title>Genome assembly of Pristionchus species.</title>
        <authorList>
            <person name="Yoshida K."/>
            <person name="Sommer R.J."/>
        </authorList>
    </citation>
    <scope>NUCLEOTIDE SEQUENCE [LARGE SCALE GENOMIC DNA]</scope>
    <source>
        <strain evidence="15">RS5460</strain>
    </source>
</reference>
<evidence type="ECO:0000259" key="13">
    <source>
        <dbReference type="Pfam" id="PF02932"/>
    </source>
</evidence>
<evidence type="ECO:0000256" key="9">
    <source>
        <dbReference type="ARBA" id="ARBA00023136"/>
    </source>
</evidence>
<keyword evidence="4" id="KW-1003">Cell membrane</keyword>
<dbReference type="AlphaFoldDB" id="A0AAN5D6T2"/>
<dbReference type="PRINTS" id="PR00253">
    <property type="entry name" value="GABAARECEPTR"/>
</dbReference>
<dbReference type="SUPFAM" id="SSF90112">
    <property type="entry name" value="Neurotransmitter-gated ion-channel transmembrane pore"/>
    <property type="match status" value="1"/>
</dbReference>
<feature type="domain" description="Neurotransmitter-gated ion-channel transmembrane" evidence="13">
    <location>
        <begin position="514"/>
        <end position="606"/>
    </location>
</feature>
<keyword evidence="7 11" id="KW-1133">Transmembrane helix</keyword>
<dbReference type="Gene3D" id="2.70.170.10">
    <property type="entry name" value="Neurotransmitter-gated ion-channel ligand-binding domain"/>
    <property type="match status" value="1"/>
</dbReference>
<comment type="subcellular location">
    <subcellularLocation>
        <location evidence="2">Cell membrane</location>
    </subcellularLocation>
    <subcellularLocation>
        <location evidence="1">Membrane</location>
        <topology evidence="1">Multi-pass membrane protein</topology>
    </subcellularLocation>
</comment>
<evidence type="ECO:0000256" key="7">
    <source>
        <dbReference type="ARBA" id="ARBA00022989"/>
    </source>
</evidence>
<sequence length="670" mass="77302">LVAVLVAGSLQVCSPQVHIRELSISTTWQAEDAGLSPRNHPQCQAWRLHRLADSDRTHDISAKDIDLMAIRRSHVSVYNQDDANRYLIPLDLLRQYTVIHVNFEEVCMQHKRVLWINSTADVGALNLKRDKLCLEMARTKEYVRNENVTFAEDIYGNYSLLDSLRDLSLIPLGEGTSPASNTSSFEKLLLPYLDENGTLPETILFDSPHELARFDLGISPKYFHYHKSVGLLLEKVCGEGKIEALGRDLHGRFGEELASLGFDPLEIDQIINGGSNLDDMLLVFSNTQQSDQRPFPSTALLPFLKRINYDPRSPPSFYSKEKVIVKTGMHVQSISNFQLTTMDYEMDLWLRMAWRDLRLAHGLSKPILVNEYTFLKKIWRPDPFFTNAREATFHRVTYLNFYVFIFPNGDVLMEVRTLLKNSCPLLVLCKYPHDSQTCGTKISSIGITQHNMEFQWFSRLSDAVRFNKNLQMPELQLTTTTTKQCNGERKTGNYSCIEALFQLDRNVRFHLAQTYIPTAMCVVFSWISVWLPEEFVEGRIFVSLTVFLTLSAENSSAKESLPKVSYIKAIDYWFGFSSTFVFLTMMQALAVISFEHKSREFKKQSDAEIDNSRYQSMILLLKSRKYHKYARNLDSFCKVMYPVIFLIFVMIYYFIITEGPEDKCLRKVWT</sequence>
<evidence type="ECO:0000256" key="8">
    <source>
        <dbReference type="ARBA" id="ARBA00023065"/>
    </source>
</evidence>
<keyword evidence="5 11" id="KW-0812">Transmembrane</keyword>
<dbReference type="FunFam" id="2.70.170.10:FF:000179">
    <property type="entry name" value="Uncharacterized protein"/>
    <property type="match status" value="1"/>
</dbReference>
<evidence type="ECO:0000256" key="3">
    <source>
        <dbReference type="ARBA" id="ARBA00022448"/>
    </source>
</evidence>
<dbReference type="InterPro" id="IPR006028">
    <property type="entry name" value="GABAA/Glycine_rcpt"/>
</dbReference>
<dbReference type="EMBL" id="BTRK01000006">
    <property type="protein sequence ID" value="GMR57798.1"/>
    <property type="molecule type" value="Genomic_DNA"/>
</dbReference>
<keyword evidence="8" id="KW-0406">Ion transport</keyword>
<organism evidence="14 15">
    <name type="scientific">Pristionchus mayeri</name>
    <dbReference type="NCBI Taxonomy" id="1317129"/>
    <lineage>
        <taxon>Eukaryota</taxon>
        <taxon>Metazoa</taxon>
        <taxon>Ecdysozoa</taxon>
        <taxon>Nematoda</taxon>
        <taxon>Chromadorea</taxon>
        <taxon>Rhabditida</taxon>
        <taxon>Rhabditina</taxon>
        <taxon>Diplogasteromorpha</taxon>
        <taxon>Diplogasteroidea</taxon>
        <taxon>Neodiplogasteridae</taxon>
        <taxon>Pristionchus</taxon>
    </lineage>
</organism>
<protein>
    <submittedName>
        <fullName evidence="14">Uncharacterized protein</fullName>
    </submittedName>
</protein>
<dbReference type="Proteomes" id="UP001328107">
    <property type="component" value="Unassembled WGS sequence"/>
</dbReference>